<dbReference type="Gene3D" id="1.10.230.10">
    <property type="entry name" value="Cytochrome P450-Terp, domain 2"/>
    <property type="match status" value="1"/>
</dbReference>
<accession>A0A9R1STN0</accession>
<dbReference type="Pfam" id="PF00285">
    <property type="entry name" value="Citrate_synt"/>
    <property type="match status" value="1"/>
</dbReference>
<evidence type="ECO:0000313" key="1">
    <source>
        <dbReference type="Proteomes" id="UP000694866"/>
    </source>
</evidence>
<dbReference type="Gene3D" id="1.10.580.10">
    <property type="entry name" value="Citrate Synthase, domain 1"/>
    <property type="match status" value="1"/>
</dbReference>
<organism evidence="1 2">
    <name type="scientific">Fopius arisanus</name>
    <dbReference type="NCBI Taxonomy" id="64838"/>
    <lineage>
        <taxon>Eukaryota</taxon>
        <taxon>Metazoa</taxon>
        <taxon>Ecdysozoa</taxon>
        <taxon>Arthropoda</taxon>
        <taxon>Hexapoda</taxon>
        <taxon>Insecta</taxon>
        <taxon>Pterygota</taxon>
        <taxon>Neoptera</taxon>
        <taxon>Endopterygota</taxon>
        <taxon>Hymenoptera</taxon>
        <taxon>Apocrita</taxon>
        <taxon>Ichneumonoidea</taxon>
        <taxon>Braconidae</taxon>
        <taxon>Opiinae</taxon>
        <taxon>Fopius</taxon>
    </lineage>
</organism>
<keyword evidence="1" id="KW-1185">Reference proteome</keyword>
<sequence>MSKFYRILRHEILRNNYILGNHRGFKISPFAAGMKKVLVSKTLGAPSSSTNLKEVLNEKIPLYYDLIREFRDEHSSSVIGQITVDDLYSGLSGVDTTVRETSEINAHSGIMYRGLTMPEIVKLLPLRGNYPSPESVFWLLLTGDIPTEVQTAALVSDWENRRERQRFSLNEARNFLLPLPKHLGPTTKLSLLLAAFDFDDKKSRSGIRGAAMSCTHWESMYEDSMDVLAIFPAIVGLVKNPDSFRNTRDSGDSVDCLMESLKKNSQEKLTVQSSTEDLLRLIILLNAYLQLDEAGGVPSSHISQIMGSCQYSPRKALAAGFLALGNEPVTGTLPQCMNFQEKVQRLLGAHRKEDILRGIVSAFMKNPSSFPGYRTSNFCDPRFLLLQEFANKINNASLHPDVQISIDISNVLQTISAPDAPRLVPEMNSLAAPLLKSNGLYDMEFNQTVICMARSMGLLASIIWSRIINLPVENPNSRSTHAYIESLRNR</sequence>
<evidence type="ECO:0000313" key="3">
    <source>
        <dbReference type="RefSeq" id="XP_011296901.1"/>
    </source>
</evidence>
<accession>A0A9R1STK4</accession>
<dbReference type="Proteomes" id="UP000694866">
    <property type="component" value="Unplaced"/>
</dbReference>
<dbReference type="InterPro" id="IPR016142">
    <property type="entry name" value="Citrate_synth-like_lrg_a-sub"/>
</dbReference>
<dbReference type="GO" id="GO:0005975">
    <property type="term" value="P:carbohydrate metabolic process"/>
    <property type="evidence" value="ECO:0007669"/>
    <property type="project" value="TreeGrafter"/>
</dbReference>
<evidence type="ECO:0000313" key="2">
    <source>
        <dbReference type="RefSeq" id="XP_011296900.1"/>
    </source>
</evidence>
<gene>
    <name evidence="2 3" type="primary">LOC105262806</name>
</gene>
<reference evidence="2 3" key="1">
    <citation type="submission" date="2025-04" db="UniProtKB">
        <authorList>
            <consortium name="RefSeq"/>
        </authorList>
    </citation>
    <scope>IDENTIFICATION</scope>
    <source>
        <strain evidence="2 3">USDA-PBARC FA_bdor</strain>
        <tissue evidence="2 3">Whole organism</tissue>
    </source>
</reference>
<dbReference type="InterPro" id="IPR036969">
    <property type="entry name" value="Citrate_synthase_sf"/>
</dbReference>
<dbReference type="AlphaFoldDB" id="A0A9R1STN0"/>
<dbReference type="RefSeq" id="XP_011296900.1">
    <property type="nucleotide sequence ID" value="XM_011298598.1"/>
</dbReference>
<dbReference type="InterPro" id="IPR016143">
    <property type="entry name" value="Citrate_synth-like_sm_a-sub"/>
</dbReference>
<protein>
    <submittedName>
        <fullName evidence="2 3">Probable citrate synthase 2, mitochondrial isoform X1</fullName>
    </submittedName>
</protein>
<dbReference type="InterPro" id="IPR002020">
    <property type="entry name" value="Citrate_synthase"/>
</dbReference>
<dbReference type="RefSeq" id="XP_011296901.1">
    <property type="nucleotide sequence ID" value="XM_011298599.1"/>
</dbReference>
<dbReference type="GO" id="GO:0046912">
    <property type="term" value="F:acyltransferase activity, acyl groups converted into alkyl on transfer"/>
    <property type="evidence" value="ECO:0007669"/>
    <property type="project" value="InterPro"/>
</dbReference>
<dbReference type="KEGG" id="fas:105262806"/>
<dbReference type="OrthoDB" id="7677364at2759"/>
<dbReference type="SUPFAM" id="SSF48256">
    <property type="entry name" value="Citrate synthase"/>
    <property type="match status" value="1"/>
</dbReference>
<dbReference type="GO" id="GO:0005759">
    <property type="term" value="C:mitochondrial matrix"/>
    <property type="evidence" value="ECO:0007669"/>
    <property type="project" value="TreeGrafter"/>
</dbReference>
<proteinExistence type="predicted"/>
<name>A0A9R1STN0_9HYME</name>
<dbReference type="GeneID" id="105262806"/>
<dbReference type="GO" id="GO:0006099">
    <property type="term" value="P:tricarboxylic acid cycle"/>
    <property type="evidence" value="ECO:0007669"/>
    <property type="project" value="TreeGrafter"/>
</dbReference>
<dbReference type="PANTHER" id="PTHR11739:SF8">
    <property type="entry name" value="CITRATE SYNTHASE, MITOCHONDRIAL"/>
    <property type="match status" value="1"/>
</dbReference>
<dbReference type="PANTHER" id="PTHR11739">
    <property type="entry name" value="CITRATE SYNTHASE"/>
    <property type="match status" value="1"/>
</dbReference>